<keyword evidence="14" id="KW-1208">Phospholipid metabolism</keyword>
<keyword evidence="9 17" id="KW-0067">ATP-binding</keyword>
<dbReference type="GO" id="GO:0008654">
    <property type="term" value="P:phospholipid biosynthetic process"/>
    <property type="evidence" value="ECO:0007669"/>
    <property type="project" value="UniProtKB-KW"/>
</dbReference>
<evidence type="ECO:0000256" key="7">
    <source>
        <dbReference type="ARBA" id="ARBA00022741"/>
    </source>
</evidence>
<dbReference type="STRING" id="1802214.A2908_02870"/>
<evidence type="ECO:0000256" key="11">
    <source>
        <dbReference type="ARBA" id="ARBA00023098"/>
    </source>
</evidence>
<keyword evidence="6 19" id="KW-0812">Transmembrane</keyword>
<evidence type="ECO:0000256" key="6">
    <source>
        <dbReference type="ARBA" id="ARBA00022692"/>
    </source>
</evidence>
<keyword evidence="18" id="KW-0460">Magnesium</keyword>
<dbReference type="EMBL" id="MHPA01000008">
    <property type="protein sequence ID" value="OGZ73736.1"/>
    <property type="molecule type" value="Genomic_DNA"/>
</dbReference>
<evidence type="ECO:0000256" key="18">
    <source>
        <dbReference type="PIRSR" id="PIRSR600829-4"/>
    </source>
</evidence>
<feature type="binding site" evidence="17">
    <location>
        <position position="74"/>
    </location>
    <ligand>
        <name>ATP</name>
        <dbReference type="ChEBI" id="CHEBI:30616"/>
    </ligand>
</feature>
<dbReference type="PANTHER" id="PTHR34299:SF1">
    <property type="entry name" value="DIACYLGLYCEROL KINASE"/>
    <property type="match status" value="1"/>
</dbReference>
<evidence type="ECO:0000256" key="2">
    <source>
        <dbReference type="ARBA" id="ARBA00005967"/>
    </source>
</evidence>
<dbReference type="InterPro" id="IPR033717">
    <property type="entry name" value="UDPK"/>
</dbReference>
<evidence type="ECO:0000256" key="1">
    <source>
        <dbReference type="ARBA" id="ARBA00004651"/>
    </source>
</evidence>
<dbReference type="GO" id="GO:0005524">
    <property type="term" value="F:ATP binding"/>
    <property type="evidence" value="ECO:0007669"/>
    <property type="project" value="UniProtKB-KW"/>
</dbReference>
<dbReference type="Pfam" id="PF01219">
    <property type="entry name" value="DAGK_prokar"/>
    <property type="match status" value="1"/>
</dbReference>
<keyword evidence="8" id="KW-0418">Kinase</keyword>
<keyword evidence="3" id="KW-1003">Cell membrane</keyword>
<feature type="active site" description="Proton acceptor" evidence="15">
    <location>
        <position position="67"/>
    </location>
</feature>
<evidence type="ECO:0000313" key="20">
    <source>
        <dbReference type="EMBL" id="OGZ73736.1"/>
    </source>
</evidence>
<dbReference type="CDD" id="cd14265">
    <property type="entry name" value="UDPK_IM_like"/>
    <property type="match status" value="1"/>
</dbReference>
<comment type="similarity">
    <text evidence="2">Belongs to the bacterial diacylglycerol kinase family.</text>
</comment>
<keyword evidence="7 17" id="KW-0547">Nucleotide-binding</keyword>
<evidence type="ECO:0000256" key="9">
    <source>
        <dbReference type="ARBA" id="ARBA00022840"/>
    </source>
</evidence>
<dbReference type="PANTHER" id="PTHR34299">
    <property type="entry name" value="DIACYLGLYCEROL KINASE"/>
    <property type="match status" value="1"/>
</dbReference>
<sequence>MKYKTKSFLQRLQIAAFGLKAAFKEEANFRIQVLIATVVLIFMVVFQVSVVEKSILMLTILVVLSLELINSQIEKFLDLIEPNHHPRVKIIKDFSAGAVLLSVVGSVIIGLLIFLPRLIYFIK</sequence>
<dbReference type="InterPro" id="IPR036945">
    <property type="entry name" value="DAGK_sf"/>
</dbReference>
<evidence type="ECO:0000256" key="14">
    <source>
        <dbReference type="ARBA" id="ARBA00023264"/>
    </source>
</evidence>
<reference evidence="20 21" key="1">
    <citation type="journal article" date="2016" name="Nat. Commun.">
        <title>Thousands of microbial genomes shed light on interconnected biogeochemical processes in an aquifer system.</title>
        <authorList>
            <person name="Anantharaman K."/>
            <person name="Brown C.T."/>
            <person name="Hug L.A."/>
            <person name="Sharon I."/>
            <person name="Castelle C.J."/>
            <person name="Probst A.J."/>
            <person name="Thomas B.C."/>
            <person name="Singh A."/>
            <person name="Wilkins M.J."/>
            <person name="Karaoz U."/>
            <person name="Brodie E.L."/>
            <person name="Williams K.H."/>
            <person name="Hubbard S.S."/>
            <person name="Banfield J.F."/>
        </authorList>
    </citation>
    <scope>NUCLEOTIDE SEQUENCE [LARGE SCALE GENOMIC DNA]</scope>
</reference>
<evidence type="ECO:0008006" key="22">
    <source>
        <dbReference type="Google" id="ProtNLM"/>
    </source>
</evidence>
<gene>
    <name evidence="20" type="ORF">A2908_02870</name>
</gene>
<comment type="subcellular location">
    <subcellularLocation>
        <location evidence="1">Cell membrane</location>
        <topology evidence="1">Multi-pass membrane protein</topology>
    </subcellularLocation>
</comment>
<proteinExistence type="inferred from homology"/>
<evidence type="ECO:0000256" key="19">
    <source>
        <dbReference type="SAM" id="Phobius"/>
    </source>
</evidence>
<keyword evidence="5" id="KW-0808">Transferase</keyword>
<evidence type="ECO:0000313" key="21">
    <source>
        <dbReference type="Proteomes" id="UP000176774"/>
    </source>
</evidence>
<keyword evidence="12 19" id="KW-0472">Membrane</keyword>
<evidence type="ECO:0000256" key="12">
    <source>
        <dbReference type="ARBA" id="ARBA00023136"/>
    </source>
</evidence>
<evidence type="ECO:0000256" key="8">
    <source>
        <dbReference type="ARBA" id="ARBA00022777"/>
    </source>
</evidence>
<organism evidence="20 21">
    <name type="scientific">Candidatus Staskawiczbacteria bacterium RIFCSPLOWO2_01_FULL_38_12b</name>
    <dbReference type="NCBI Taxonomy" id="1802214"/>
    <lineage>
        <taxon>Bacteria</taxon>
        <taxon>Candidatus Staskawicziibacteriota</taxon>
    </lineage>
</organism>
<feature type="binding site" evidence="18">
    <location>
        <position position="26"/>
    </location>
    <ligand>
        <name>a divalent metal cation</name>
        <dbReference type="ChEBI" id="CHEBI:60240"/>
    </ligand>
</feature>
<feature type="binding site" evidence="17">
    <location>
        <begin position="92"/>
        <end position="93"/>
    </location>
    <ligand>
        <name>ATP</name>
        <dbReference type="ChEBI" id="CHEBI:30616"/>
    </ligand>
</feature>
<dbReference type="Gene3D" id="1.10.287.3610">
    <property type="match status" value="1"/>
</dbReference>
<protein>
    <recommendedName>
        <fullName evidence="22">Diacylglycerol kinase</fullName>
    </recommendedName>
</protein>
<dbReference type="GO" id="GO:0046872">
    <property type="term" value="F:metal ion binding"/>
    <property type="evidence" value="ECO:0007669"/>
    <property type="project" value="UniProtKB-KW"/>
</dbReference>
<evidence type="ECO:0000256" key="5">
    <source>
        <dbReference type="ARBA" id="ARBA00022679"/>
    </source>
</evidence>
<feature type="transmembrane region" description="Helical" evidence="19">
    <location>
        <begin position="94"/>
        <end position="115"/>
    </location>
</feature>
<comment type="caution">
    <text evidence="20">The sequence shown here is derived from an EMBL/GenBank/DDBJ whole genome shotgun (WGS) entry which is preliminary data.</text>
</comment>
<comment type="cofactor">
    <cofactor evidence="18">
        <name>Mg(2+)</name>
        <dbReference type="ChEBI" id="CHEBI:18420"/>
    </cofactor>
    <text evidence="18">Mn(2+), Zn(2+), Cd(2+) and Co(2+) support activity to lesser extents.</text>
</comment>
<evidence type="ECO:0000256" key="17">
    <source>
        <dbReference type="PIRSR" id="PIRSR600829-3"/>
    </source>
</evidence>
<dbReference type="GO" id="GO:0005886">
    <property type="term" value="C:plasma membrane"/>
    <property type="evidence" value="ECO:0007669"/>
    <property type="project" value="UniProtKB-SubCell"/>
</dbReference>
<evidence type="ECO:0000256" key="10">
    <source>
        <dbReference type="ARBA" id="ARBA00022989"/>
    </source>
</evidence>
<feature type="binding site" evidence="17">
    <location>
        <position position="26"/>
    </location>
    <ligand>
        <name>ATP</name>
        <dbReference type="ChEBI" id="CHEBI:30616"/>
    </ligand>
</feature>
<feature type="binding site" evidence="18">
    <location>
        <position position="74"/>
    </location>
    <ligand>
        <name>a divalent metal cation</name>
        <dbReference type="ChEBI" id="CHEBI:60240"/>
    </ligand>
</feature>
<keyword evidence="18" id="KW-0479">Metal-binding</keyword>
<evidence type="ECO:0000256" key="13">
    <source>
        <dbReference type="ARBA" id="ARBA00023209"/>
    </source>
</evidence>
<keyword evidence="10 19" id="KW-1133">Transmembrane helix</keyword>
<dbReference type="GO" id="GO:0016301">
    <property type="term" value="F:kinase activity"/>
    <property type="evidence" value="ECO:0007669"/>
    <property type="project" value="UniProtKB-KW"/>
</dbReference>
<name>A0A1G2IG45_9BACT</name>
<evidence type="ECO:0000256" key="16">
    <source>
        <dbReference type="PIRSR" id="PIRSR600829-2"/>
    </source>
</evidence>
<evidence type="ECO:0000256" key="3">
    <source>
        <dbReference type="ARBA" id="ARBA00022475"/>
    </source>
</evidence>
<feature type="binding site" evidence="16">
    <location>
        <position position="67"/>
    </location>
    <ligand>
        <name>substrate</name>
    </ligand>
</feature>
<dbReference type="AlphaFoldDB" id="A0A1G2IG45"/>
<dbReference type="InterPro" id="IPR000829">
    <property type="entry name" value="DAGK"/>
</dbReference>
<evidence type="ECO:0000256" key="4">
    <source>
        <dbReference type="ARBA" id="ARBA00022516"/>
    </source>
</evidence>
<keyword evidence="11" id="KW-0443">Lipid metabolism</keyword>
<dbReference type="Proteomes" id="UP000176774">
    <property type="component" value="Unassembled WGS sequence"/>
</dbReference>
<feature type="transmembrane region" description="Helical" evidence="19">
    <location>
        <begin position="29"/>
        <end position="49"/>
    </location>
</feature>
<keyword evidence="13" id="KW-0594">Phospholipid biosynthesis</keyword>
<evidence type="ECO:0000256" key="15">
    <source>
        <dbReference type="PIRSR" id="PIRSR600829-1"/>
    </source>
</evidence>
<accession>A0A1G2IG45</accession>
<keyword evidence="4" id="KW-0444">Lipid biosynthesis</keyword>